<keyword evidence="2" id="KW-1185">Reference proteome</keyword>
<name>A0ABW4JFZ4_9BACL</name>
<dbReference type="RefSeq" id="WP_377942782.1">
    <property type="nucleotide sequence ID" value="NZ_JBHUCX010000024.1"/>
</dbReference>
<sequence length="138" mass="15994">MTPHFSQALYQYILEMTIWLALDYTQSNVKTATELGFAKNGLCNWTHRLSFAQICRWRRKLFPRYISTSVRHVTRSVNTNGRTKTQKKPDCLAVYFIAISGLKKDIAIAVSFFMHHASYQAVICKHLYNIGGRLRQYG</sequence>
<protein>
    <recommendedName>
        <fullName evidence="3">Transposase</fullName>
    </recommendedName>
</protein>
<comment type="caution">
    <text evidence="1">The sequence shown here is derived from an EMBL/GenBank/DDBJ whole genome shotgun (WGS) entry which is preliminary data.</text>
</comment>
<dbReference type="EMBL" id="JBHUCX010000024">
    <property type="protein sequence ID" value="MFD1674908.1"/>
    <property type="molecule type" value="Genomic_DNA"/>
</dbReference>
<organism evidence="1 2">
    <name type="scientific">Alicyclobacillus fodiniaquatilis</name>
    <dbReference type="NCBI Taxonomy" id="1661150"/>
    <lineage>
        <taxon>Bacteria</taxon>
        <taxon>Bacillati</taxon>
        <taxon>Bacillota</taxon>
        <taxon>Bacilli</taxon>
        <taxon>Bacillales</taxon>
        <taxon>Alicyclobacillaceae</taxon>
        <taxon>Alicyclobacillus</taxon>
    </lineage>
</organism>
<gene>
    <name evidence="1" type="ORF">ACFSB2_09380</name>
</gene>
<evidence type="ECO:0000313" key="2">
    <source>
        <dbReference type="Proteomes" id="UP001597079"/>
    </source>
</evidence>
<evidence type="ECO:0008006" key="3">
    <source>
        <dbReference type="Google" id="ProtNLM"/>
    </source>
</evidence>
<evidence type="ECO:0000313" key="1">
    <source>
        <dbReference type="EMBL" id="MFD1674908.1"/>
    </source>
</evidence>
<accession>A0ABW4JFZ4</accession>
<reference evidence="2" key="1">
    <citation type="journal article" date="2019" name="Int. J. Syst. Evol. Microbiol.">
        <title>The Global Catalogue of Microorganisms (GCM) 10K type strain sequencing project: providing services to taxonomists for standard genome sequencing and annotation.</title>
        <authorList>
            <consortium name="The Broad Institute Genomics Platform"/>
            <consortium name="The Broad Institute Genome Sequencing Center for Infectious Disease"/>
            <person name="Wu L."/>
            <person name="Ma J."/>
        </authorList>
    </citation>
    <scope>NUCLEOTIDE SEQUENCE [LARGE SCALE GENOMIC DNA]</scope>
    <source>
        <strain evidence="2">CGMCC 1.12286</strain>
    </source>
</reference>
<dbReference type="Proteomes" id="UP001597079">
    <property type="component" value="Unassembled WGS sequence"/>
</dbReference>
<proteinExistence type="predicted"/>